<dbReference type="PANTHER" id="PTHR11091:SF0">
    <property type="entry name" value="MALATE DEHYDROGENASE"/>
    <property type="match status" value="1"/>
</dbReference>
<dbReference type="SUPFAM" id="SSF89733">
    <property type="entry name" value="L-sulfolactate dehydrogenase-like"/>
    <property type="match status" value="1"/>
</dbReference>
<protein>
    <submittedName>
        <fullName evidence="3">Ldh family oxidoreductase</fullName>
    </submittedName>
</protein>
<dbReference type="AlphaFoldDB" id="A0A5B0E0S8"/>
<accession>A0A5B0E0S8</accession>
<sequence>MQFPTEVSMNRYNPRDLAALAAALLECSGMPEDRAIEVADILLEADMMGHDTHGLQLLPAYLDELAAGRMRATGNYEIVSDRGAVAVWDGLWLSGVWLTLRGLEFAAQRAEQFGLGAVAIRRSHHIACLQAYLPRMTDRGLVPMITSSDPSLASVAPFGGLDPVFTPDPIALGIPTKADPILIDMSTSITTNAMTGRLAKAGQRMRGQWLQDHEGNLTDDPGVLTREPKGTLLPSGGQDHGHKGYNMALMVECLSQGLAGYGRGIAETQWGATTYIQVFSPEFFAGADAFTDRSSAIAAQCLASRAHPDAGAVRLPGQKGLERRRDAEDQGLLLPSMFVQGLVQRASDLGARVPQGLGGRNPG</sequence>
<keyword evidence="4" id="KW-1185">Reference proteome</keyword>
<proteinExistence type="inferred from homology"/>
<dbReference type="Proteomes" id="UP000324738">
    <property type="component" value="Unassembled WGS sequence"/>
</dbReference>
<comment type="similarity">
    <text evidence="1">Belongs to the LDH2/MDH2 oxidoreductase family.</text>
</comment>
<evidence type="ECO:0000313" key="3">
    <source>
        <dbReference type="EMBL" id="KAA0971902.1"/>
    </source>
</evidence>
<dbReference type="GO" id="GO:0016491">
    <property type="term" value="F:oxidoreductase activity"/>
    <property type="evidence" value="ECO:0007669"/>
    <property type="project" value="UniProtKB-KW"/>
</dbReference>
<dbReference type="InterPro" id="IPR036111">
    <property type="entry name" value="Mal/L-sulfo/L-lacto_DH-like_sf"/>
</dbReference>
<dbReference type="InterPro" id="IPR003767">
    <property type="entry name" value="Malate/L-lactate_DH-like"/>
</dbReference>
<comment type="caution">
    <text evidence="3">The sequence shown here is derived from an EMBL/GenBank/DDBJ whole genome shotgun (WGS) entry which is preliminary data.</text>
</comment>
<organism evidence="3 4">
    <name type="scientific">Aureimonas fodinaquatilis</name>
    <dbReference type="NCBI Taxonomy" id="2565783"/>
    <lineage>
        <taxon>Bacteria</taxon>
        <taxon>Pseudomonadati</taxon>
        <taxon>Pseudomonadota</taxon>
        <taxon>Alphaproteobacteria</taxon>
        <taxon>Hyphomicrobiales</taxon>
        <taxon>Aurantimonadaceae</taxon>
        <taxon>Aureimonas</taxon>
    </lineage>
</organism>
<dbReference type="Pfam" id="PF02615">
    <property type="entry name" value="Ldh_2"/>
    <property type="match status" value="1"/>
</dbReference>
<name>A0A5B0E0S8_9HYPH</name>
<reference evidence="3 4" key="1">
    <citation type="submission" date="2019-08" db="EMBL/GenBank/DDBJ databases">
        <title>Aureimonas fodiniaquatilis sp. nov., isolated from a coal mine wastewater.</title>
        <authorList>
            <person name="Kim W."/>
        </authorList>
    </citation>
    <scope>NUCLEOTIDE SEQUENCE [LARGE SCALE GENOMIC DNA]</scope>
    <source>
        <strain evidence="3 4">CAU 1482</strain>
    </source>
</reference>
<evidence type="ECO:0000256" key="2">
    <source>
        <dbReference type="ARBA" id="ARBA00023002"/>
    </source>
</evidence>
<dbReference type="InterPro" id="IPR043144">
    <property type="entry name" value="Mal/L-sulf/L-lact_DH-like_ah"/>
</dbReference>
<dbReference type="OrthoDB" id="9811519at2"/>
<evidence type="ECO:0000256" key="1">
    <source>
        <dbReference type="ARBA" id="ARBA00006056"/>
    </source>
</evidence>
<dbReference type="InterPro" id="IPR043143">
    <property type="entry name" value="Mal/L-sulf/L-lact_DH-like_NADP"/>
</dbReference>
<gene>
    <name evidence="3" type="ORF">FPY71_01885</name>
</gene>
<dbReference type="Gene3D" id="3.30.1370.60">
    <property type="entry name" value="Hypothetical oxidoreductase yiak, domain 2"/>
    <property type="match status" value="1"/>
</dbReference>
<evidence type="ECO:0000313" key="4">
    <source>
        <dbReference type="Proteomes" id="UP000324738"/>
    </source>
</evidence>
<dbReference type="PANTHER" id="PTHR11091">
    <property type="entry name" value="OXIDOREDUCTASE-RELATED"/>
    <property type="match status" value="1"/>
</dbReference>
<dbReference type="Gene3D" id="1.10.1530.10">
    <property type="match status" value="1"/>
</dbReference>
<keyword evidence="2" id="KW-0560">Oxidoreductase</keyword>
<dbReference type="EMBL" id="VTWH01000001">
    <property type="protein sequence ID" value="KAA0971902.1"/>
    <property type="molecule type" value="Genomic_DNA"/>
</dbReference>